<dbReference type="RefSeq" id="WP_062372034.1">
    <property type="nucleotide sequence ID" value="NZ_CP007140.1"/>
</dbReference>
<evidence type="ECO:0000313" key="3">
    <source>
        <dbReference type="Proteomes" id="UP000062043"/>
    </source>
</evidence>
<feature type="transmembrane region" description="Helical" evidence="1">
    <location>
        <begin position="34"/>
        <end position="50"/>
    </location>
</feature>
<dbReference type="KEGG" id="tgy:X802_06745"/>
<dbReference type="AlphaFoldDB" id="A0A0X1KNE9"/>
<keyword evidence="1" id="KW-1133">Transmembrane helix</keyword>
<dbReference type="PATRIC" id="fig|1432656.3.peg.1310"/>
<gene>
    <name evidence="2" type="ORF">X802_06745</name>
</gene>
<accession>A0A0X1KNE9</accession>
<keyword evidence="1" id="KW-0812">Transmembrane</keyword>
<dbReference type="STRING" id="1432656.X802_06745"/>
<feature type="transmembrane region" description="Helical" evidence="1">
    <location>
        <begin position="57"/>
        <end position="78"/>
    </location>
</feature>
<dbReference type="OrthoDB" id="376479at2157"/>
<name>A0A0X1KNE9_9EURY</name>
<organism evidence="2 3">
    <name type="scientific">Thermococcus guaymasensis DSM 11113</name>
    <dbReference type="NCBI Taxonomy" id="1432656"/>
    <lineage>
        <taxon>Archaea</taxon>
        <taxon>Methanobacteriati</taxon>
        <taxon>Methanobacteriota</taxon>
        <taxon>Thermococci</taxon>
        <taxon>Thermococcales</taxon>
        <taxon>Thermococcaceae</taxon>
        <taxon>Thermococcus</taxon>
    </lineage>
</organism>
<feature type="transmembrane region" description="Helical" evidence="1">
    <location>
        <begin position="98"/>
        <end position="116"/>
    </location>
</feature>
<keyword evidence="1" id="KW-0472">Membrane</keyword>
<dbReference type="EMBL" id="CP007140">
    <property type="protein sequence ID" value="AJC72755.1"/>
    <property type="molecule type" value="Genomic_DNA"/>
</dbReference>
<proteinExistence type="predicted"/>
<dbReference type="GeneID" id="27135354"/>
<reference evidence="2 3" key="1">
    <citation type="submission" date="2014-01" db="EMBL/GenBank/DDBJ databases">
        <title>Genome sequencing of Thermococcus guaymasensis.</title>
        <authorList>
            <person name="Zhang X."/>
            <person name="Alvare G."/>
            <person name="Fristensky B."/>
            <person name="Chen L."/>
            <person name="Suen T."/>
            <person name="Chen Q."/>
            <person name="Ma K."/>
        </authorList>
    </citation>
    <scope>NUCLEOTIDE SEQUENCE [LARGE SCALE GENOMIC DNA]</scope>
    <source>
        <strain evidence="2 3">DSM 11113</strain>
    </source>
</reference>
<evidence type="ECO:0000256" key="1">
    <source>
        <dbReference type="SAM" id="Phobius"/>
    </source>
</evidence>
<protein>
    <submittedName>
        <fullName evidence="2">Uncharacterized protein</fullName>
    </submittedName>
</protein>
<keyword evidence="3" id="KW-1185">Reference proteome</keyword>
<dbReference type="Proteomes" id="UP000062043">
    <property type="component" value="Chromosome"/>
</dbReference>
<evidence type="ECO:0000313" key="2">
    <source>
        <dbReference type="EMBL" id="AJC72755.1"/>
    </source>
</evidence>
<sequence length="168" mass="18210">MHGRKKALVGVLAGLLPLISIVLGDFCEGYDDVMFLTSFLIYALLLPWTVEEQSEKTILLLIGSMALMAPAMDMLLHQPGIVAITDDSEGLRFSTPDYLLVSASGIAYYTALSRISKKTGTSAFRVQGLSYLIATVGSVTPLGILGFLGWVFGVPVSHFIHYRGHETD</sequence>
<feature type="transmembrane region" description="Helical" evidence="1">
    <location>
        <begin position="128"/>
        <end position="152"/>
    </location>
</feature>